<gene>
    <name evidence="2" type="ORF">H6P72_14365</name>
</gene>
<evidence type="ECO:0000313" key="2">
    <source>
        <dbReference type="EMBL" id="MBC2647800.1"/>
    </source>
</evidence>
<sequence>MQQIGSKWWKFDFHTHTPASMDYGKGNHEIKNNMTPRNWLLDYINKGIECIAVTDHNSGAWIDQLKDEAIKLRDEGHSIYIFPSVEITSHGNIHILGVFDPNKTTSFISQIIGAAKYNGSEGDSDAVTQCSPQEVIDLIIERGGVAIPAHIDKASGLCRVHATGSTLRQILTNASAVEVIRTHKEYEANQPGTSPLKGYISLQTGLPEVIGSDSHHPDTVGRAFTWVKMGTPSIDGLKLALFDGADSLKRSDNFPDSPNIYAENRITKIKINKTKYCGRNNEFSIDFHPWLNCIIGGRGSGKSTILEFIRTALGRERELEQLPSNQEMYAAYQKLAKKAKNREDDGVFLDDSNIQIEYLKGDNKYLLHWSFSDQNVSINRFDDENLIPEEGEVSSRFPVKIFSQKQIYEISRSPNYLLNLIDESNIVNFNEWQYSWENEVNILSQLRRETKELRSNIATKTVLTGQLNDVNQKIASIEKSSHAAILANYQKSISQDGIVKLISSRNTDFFKQLIKNISNNKPDGFNKDPLLFSSPLEIEVQDKLLEIQIKVEDAIKAATDNAASLIEEIESFSNWYQLSDLKKAMVFNQTQYTNLVSSLKANGVNNPNEYASLINSRNQLTERLAKIAIDEKNIDIKKAETSSSYKRLIELRKELTSRRRKFLVEINDDNANFKVNVDFCADNQFLESSFRSAIDKKDSTFSNEIYNEDENGFLNILTRQIRESSENMDDIIKKIEQLKNCFFDKSSNSIFDVRLSKRFIDFKNDLIDEVITSLICWFPNDAITVKYNDGRRFKDLSQGSAGQKAATVLAFLLSYGDDPIILDQPEDDLDNQLVYELIVRKIKESKNKRQIIIITHNPNIVVNGDSELVVSLSQQTGTTDFLSLGGLQDRNVRQTICDIMEGGRDAFSQRYRRIVTA</sequence>
<organism evidence="2 3">
    <name type="scientific">Citrobacter braakii</name>
    <dbReference type="NCBI Taxonomy" id="57706"/>
    <lineage>
        <taxon>Bacteria</taxon>
        <taxon>Pseudomonadati</taxon>
        <taxon>Pseudomonadota</taxon>
        <taxon>Gammaproteobacteria</taxon>
        <taxon>Enterobacterales</taxon>
        <taxon>Enterobacteriaceae</taxon>
        <taxon>Citrobacter</taxon>
        <taxon>Citrobacter freundii complex</taxon>
    </lineage>
</organism>
<dbReference type="Proteomes" id="UP000586346">
    <property type="component" value="Unassembled WGS sequence"/>
</dbReference>
<dbReference type="InterPro" id="IPR052018">
    <property type="entry name" value="PHP_domain"/>
</dbReference>
<dbReference type="NCBIfam" id="NF045780">
    <property type="entry name" value="TrlF_fam_ATP"/>
    <property type="match status" value="1"/>
</dbReference>
<accession>A0ABR6TWY8</accession>
<proteinExistence type="predicted"/>
<dbReference type="SUPFAM" id="SSF52540">
    <property type="entry name" value="P-loop containing nucleoside triphosphate hydrolases"/>
    <property type="match status" value="1"/>
</dbReference>
<reference evidence="2 3" key="1">
    <citation type="submission" date="2020-08" db="EMBL/GenBank/DDBJ databases">
        <title>Emergence and comparative genomics analysis of Citrobacter in Fennec fox imported from North Africa to China.</title>
        <authorList>
            <person name="Zheng B."/>
        </authorList>
    </citation>
    <scope>NUCLEOTIDE SEQUENCE [LARGE SCALE GENOMIC DNA]</scope>
    <source>
        <strain evidence="2 3">FF371</strain>
    </source>
</reference>
<evidence type="ECO:0000313" key="3">
    <source>
        <dbReference type="Proteomes" id="UP000586346"/>
    </source>
</evidence>
<dbReference type="SUPFAM" id="SSF89550">
    <property type="entry name" value="PHP domain-like"/>
    <property type="match status" value="1"/>
</dbReference>
<dbReference type="InterPro" id="IPR016195">
    <property type="entry name" value="Pol/histidinol_Pase-like"/>
</dbReference>
<name>A0ABR6TWY8_CITBR</name>
<feature type="coiled-coil region" evidence="1">
    <location>
        <begin position="714"/>
        <end position="741"/>
    </location>
</feature>
<evidence type="ECO:0000256" key="1">
    <source>
        <dbReference type="SAM" id="Coils"/>
    </source>
</evidence>
<protein>
    <submittedName>
        <fullName evidence="2">AAA family ATPase</fullName>
    </submittedName>
</protein>
<dbReference type="RefSeq" id="WP_185654774.1">
    <property type="nucleotide sequence ID" value="NZ_CBDITX010000013.1"/>
</dbReference>
<dbReference type="EMBL" id="JACLAH010000004">
    <property type="protein sequence ID" value="MBC2647800.1"/>
    <property type="molecule type" value="Genomic_DNA"/>
</dbReference>
<dbReference type="PANTHER" id="PTHR42924:SF3">
    <property type="entry name" value="POLYMERASE_HISTIDINOL PHOSPHATASE N-TERMINAL DOMAIN-CONTAINING PROTEIN"/>
    <property type="match status" value="1"/>
</dbReference>
<dbReference type="Gene3D" id="3.40.50.300">
    <property type="entry name" value="P-loop containing nucleotide triphosphate hydrolases"/>
    <property type="match status" value="2"/>
</dbReference>
<dbReference type="Pfam" id="PF13263">
    <property type="entry name" value="PHP_C"/>
    <property type="match status" value="1"/>
</dbReference>
<dbReference type="InterPro" id="IPR027417">
    <property type="entry name" value="P-loop_NTPase"/>
</dbReference>
<keyword evidence="3" id="KW-1185">Reference proteome</keyword>
<keyword evidence="1" id="KW-0175">Coiled coil</keyword>
<dbReference type="Gene3D" id="3.20.20.140">
    <property type="entry name" value="Metal-dependent hydrolases"/>
    <property type="match status" value="1"/>
</dbReference>
<comment type="caution">
    <text evidence="2">The sequence shown here is derived from an EMBL/GenBank/DDBJ whole genome shotgun (WGS) entry which is preliminary data.</text>
</comment>
<dbReference type="PANTHER" id="PTHR42924">
    <property type="entry name" value="EXONUCLEASE"/>
    <property type="match status" value="1"/>
</dbReference>
<dbReference type="InterPro" id="IPR054787">
    <property type="entry name" value="TrlF_ATPase"/>
</dbReference>